<dbReference type="Pfam" id="PF13455">
    <property type="entry name" value="MUG113"/>
    <property type="match status" value="1"/>
</dbReference>
<dbReference type="RefSeq" id="WP_214562130.1">
    <property type="nucleotide sequence ID" value="NZ_JAHEWX010000002.1"/>
</dbReference>
<evidence type="ECO:0000259" key="1">
    <source>
        <dbReference type="SMART" id="SM00974"/>
    </source>
</evidence>
<sequence>MVTSSCCVPGCAGVLADGLAGVPLCGAHVALVADLAAEHPGVEDALPGPCPVCASRIGVLYPSGAVCARCEWRWGEVPDGDLAPPRVDVVYYLRMRDDFGDRIKIGTTMNPRQRLAAIPHQDLLAFELGDRTLERRRHATFAASRYPGTEWFRVTPELLAHVDIVAAGVDDPWDLHARWTSEALALRG</sequence>
<proteinExistence type="predicted"/>
<dbReference type="SMART" id="SM00974">
    <property type="entry name" value="T5orf172"/>
    <property type="match status" value="1"/>
</dbReference>
<comment type="caution">
    <text evidence="2">The sequence shown here is derived from an EMBL/GenBank/DDBJ whole genome shotgun (WGS) entry which is preliminary data.</text>
</comment>
<accession>A0A9Q2ZJH6</accession>
<dbReference type="Proteomes" id="UP000709437">
    <property type="component" value="Unassembled WGS sequence"/>
</dbReference>
<dbReference type="InterPro" id="IPR018306">
    <property type="entry name" value="Phage_T5_Orf172_DNA-bd"/>
</dbReference>
<evidence type="ECO:0000313" key="2">
    <source>
        <dbReference type="EMBL" id="MBT1540681.1"/>
    </source>
</evidence>
<protein>
    <submittedName>
        <fullName evidence="2">GIY-YIG nuclease family protein</fullName>
    </submittedName>
</protein>
<name>A0A9Q2ZJH6_9MICO</name>
<dbReference type="AlphaFoldDB" id="A0A9Q2ZJH6"/>
<reference evidence="2" key="1">
    <citation type="submission" date="2021-05" db="EMBL/GenBank/DDBJ databases">
        <title>Whole genome sequence of Curtobacterium flaccumfaciens pv. flaccumfaciens strain CFBP 3417.</title>
        <authorList>
            <person name="Osdaghi E."/>
            <person name="Taghouti G."/>
            <person name="Portier P."/>
            <person name="Fazliarab A."/>
            <person name="Taghavi S.M."/>
            <person name="Briand M."/>
            <person name="Le-Saux M."/>
            <person name="Jacques M.-A."/>
        </authorList>
    </citation>
    <scope>NUCLEOTIDE SEQUENCE</scope>
    <source>
        <strain evidence="2">CFBP 3417</strain>
    </source>
</reference>
<dbReference type="EMBL" id="JAHEWX010000002">
    <property type="protein sequence ID" value="MBT1540681.1"/>
    <property type="molecule type" value="Genomic_DNA"/>
</dbReference>
<feature type="domain" description="Bacteriophage T5 Orf172 DNA-binding" evidence="1">
    <location>
        <begin position="97"/>
        <end position="165"/>
    </location>
</feature>
<gene>
    <name evidence="2" type="ORF">KK103_02825</name>
</gene>
<organism evidence="2 3">
    <name type="scientific">Curtobacterium flaccumfaciens pv. flaccumfaciens</name>
    <dbReference type="NCBI Taxonomy" id="138532"/>
    <lineage>
        <taxon>Bacteria</taxon>
        <taxon>Bacillati</taxon>
        <taxon>Actinomycetota</taxon>
        <taxon>Actinomycetes</taxon>
        <taxon>Micrococcales</taxon>
        <taxon>Microbacteriaceae</taxon>
        <taxon>Curtobacterium</taxon>
    </lineage>
</organism>
<evidence type="ECO:0000313" key="3">
    <source>
        <dbReference type="Proteomes" id="UP000709437"/>
    </source>
</evidence>